<name>A0A142K865_9CAUD</name>
<gene>
    <name evidence="1" type="primary">5</name>
    <name evidence="1" type="ORF">SEA_HOTOROBO_5</name>
</gene>
<protein>
    <submittedName>
        <fullName evidence="1">Uncharacterized protein</fullName>
    </submittedName>
</protein>
<evidence type="ECO:0000313" key="1">
    <source>
        <dbReference type="EMBL" id="AMS02298.1"/>
    </source>
</evidence>
<dbReference type="OrthoDB" id="28013at10239"/>
<organism evidence="1 2">
    <name type="scientific">Gordonia phage Hotorobo</name>
    <dbReference type="NCBI Taxonomy" id="1821554"/>
    <lineage>
        <taxon>Viruses</taxon>
        <taxon>Duplodnaviria</taxon>
        <taxon>Heunggongvirae</taxon>
        <taxon>Uroviricota</taxon>
        <taxon>Caudoviricetes</taxon>
        <taxon>Montyvirus</taxon>
        <taxon>Montyvirus monty</taxon>
    </lineage>
</organism>
<reference evidence="2" key="1">
    <citation type="submission" date="2016-06" db="EMBL/GenBank/DDBJ databases">
        <authorList>
            <person name="Kjaerup R.B."/>
            <person name="Dalgaard T.S."/>
            <person name="Juul-Madsen H.R."/>
        </authorList>
    </citation>
    <scope>NUCLEOTIDE SEQUENCE [LARGE SCALE GENOMIC DNA]</scope>
</reference>
<dbReference type="EMBL" id="KU963245">
    <property type="protein sequence ID" value="AMS02298.1"/>
    <property type="molecule type" value="Genomic_DNA"/>
</dbReference>
<sequence>MPNRRDKFRGNRIEIRVRAQRDLDGFVIHCYDNRGMLVATGCYHKSNVTMTATRAASLALGVPEGRIKISRLEYA</sequence>
<dbReference type="KEGG" id="vg:29124607"/>
<accession>A0A142K865</accession>
<dbReference type="RefSeq" id="YP_009300956.1">
    <property type="nucleotide sequence ID" value="NC_031229.1"/>
</dbReference>
<evidence type="ECO:0000313" key="2">
    <source>
        <dbReference type="Proteomes" id="UP000201248"/>
    </source>
</evidence>
<proteinExistence type="predicted"/>
<dbReference type="GeneID" id="29124607"/>
<dbReference type="Proteomes" id="UP000201248">
    <property type="component" value="Segment"/>
</dbReference>